<gene>
    <name evidence="2" type="ORF">ACCAA_440045</name>
</gene>
<evidence type="ECO:0000313" key="2">
    <source>
        <dbReference type="EMBL" id="SBT07543.1"/>
    </source>
</evidence>
<dbReference type="AlphaFoldDB" id="A0A1A8XUD1"/>
<proteinExistence type="predicted"/>
<dbReference type="EMBL" id="FLQX01000121">
    <property type="protein sequence ID" value="SBT07543.1"/>
    <property type="molecule type" value="Genomic_DNA"/>
</dbReference>
<evidence type="ECO:0000313" key="3">
    <source>
        <dbReference type="Proteomes" id="UP000199169"/>
    </source>
</evidence>
<protein>
    <submittedName>
        <fullName evidence="2">Putative Tfp pilus assembly protein PilV</fullName>
    </submittedName>
</protein>
<accession>A0A1A8XUD1</accession>
<keyword evidence="1" id="KW-0472">Membrane</keyword>
<feature type="transmembrane region" description="Helical" evidence="1">
    <location>
        <begin position="12"/>
        <end position="34"/>
    </location>
</feature>
<reference evidence="2 3" key="1">
    <citation type="submission" date="2016-06" db="EMBL/GenBank/DDBJ databases">
        <authorList>
            <person name="Kjaerup R.B."/>
            <person name="Dalgaard T.S."/>
            <person name="Juul-Madsen H.R."/>
        </authorList>
    </citation>
    <scope>NUCLEOTIDE SEQUENCE [LARGE SCALE GENOMIC DNA]</scope>
    <source>
        <strain evidence="2">3</strain>
    </source>
</reference>
<organism evidence="2 3">
    <name type="scientific">Candidatus Accumulibacter aalborgensis</name>
    <dbReference type="NCBI Taxonomy" id="1860102"/>
    <lineage>
        <taxon>Bacteria</taxon>
        <taxon>Pseudomonadati</taxon>
        <taxon>Pseudomonadota</taxon>
        <taxon>Betaproteobacteria</taxon>
        <taxon>Candidatus Accumulibacter</taxon>
    </lineage>
</organism>
<keyword evidence="3" id="KW-1185">Reference proteome</keyword>
<keyword evidence="1" id="KW-1133">Transmembrane helix</keyword>
<evidence type="ECO:0000256" key="1">
    <source>
        <dbReference type="SAM" id="Phobius"/>
    </source>
</evidence>
<name>A0A1A8XUD1_9PROT</name>
<dbReference type="STRING" id="1860102.ACCAA_440045"/>
<sequence length="182" mass="19329">MMKTSSRSQQGVFLLEALIGILVFSLGVLAMVALGTAAVSAQSDAQYRTQAANLANEIASLIALKVNRIEVPGSDSLETAQLTRTAVNDSLLPFRYHPVTAATCNFTGYEPPNTPETAFVAAWVNRATTDAETRLPGALSSGLQIDTTTLKDAGLSGVRVTVCWQGPTDKSVRSHTLVTYIN</sequence>
<keyword evidence="1" id="KW-0812">Transmembrane</keyword>
<dbReference type="Proteomes" id="UP000199169">
    <property type="component" value="Unassembled WGS sequence"/>
</dbReference>